<reference evidence="2 3" key="1">
    <citation type="submission" date="2024-01" db="EMBL/GenBank/DDBJ databases">
        <title>The complete chloroplast genome sequence of Lithospermum erythrorhizon: insights into the phylogenetic relationship among Boraginaceae species and the maternal lineages of purple gromwells.</title>
        <authorList>
            <person name="Okada T."/>
            <person name="Watanabe K."/>
        </authorList>
    </citation>
    <scope>NUCLEOTIDE SEQUENCE [LARGE SCALE GENOMIC DNA]</scope>
</reference>
<organism evidence="2 3">
    <name type="scientific">Lithospermum erythrorhizon</name>
    <name type="common">Purple gromwell</name>
    <name type="synonym">Lithospermum officinale var. erythrorhizon</name>
    <dbReference type="NCBI Taxonomy" id="34254"/>
    <lineage>
        <taxon>Eukaryota</taxon>
        <taxon>Viridiplantae</taxon>
        <taxon>Streptophyta</taxon>
        <taxon>Embryophyta</taxon>
        <taxon>Tracheophyta</taxon>
        <taxon>Spermatophyta</taxon>
        <taxon>Magnoliopsida</taxon>
        <taxon>eudicotyledons</taxon>
        <taxon>Gunneridae</taxon>
        <taxon>Pentapetalae</taxon>
        <taxon>asterids</taxon>
        <taxon>lamiids</taxon>
        <taxon>Boraginales</taxon>
        <taxon>Boraginaceae</taxon>
        <taxon>Boraginoideae</taxon>
        <taxon>Lithospermeae</taxon>
        <taxon>Lithospermum</taxon>
    </lineage>
</organism>
<sequence length="120" mass="13506">MKLPVAKLGVFTIELGLMVMGVVEPWWWLGFMVIEVAGLGVWVSRASDSYTKLKRVSSVMGFGVIQLQAQIFNPTARELSPVVGEQHPGHHKHGEDLPHKLVYLVLILSSERLVFYHLEK</sequence>
<keyword evidence="3" id="KW-1185">Reference proteome</keyword>
<keyword evidence="1" id="KW-1133">Transmembrane helix</keyword>
<dbReference type="Proteomes" id="UP001454036">
    <property type="component" value="Unassembled WGS sequence"/>
</dbReference>
<keyword evidence="1" id="KW-0812">Transmembrane</keyword>
<evidence type="ECO:0000256" key="1">
    <source>
        <dbReference type="SAM" id="Phobius"/>
    </source>
</evidence>
<accession>A0AAV3NSR9</accession>
<dbReference type="EMBL" id="BAABME010015367">
    <property type="protein sequence ID" value="GAA0140808.1"/>
    <property type="molecule type" value="Genomic_DNA"/>
</dbReference>
<feature type="transmembrane region" description="Helical" evidence="1">
    <location>
        <begin position="26"/>
        <end position="44"/>
    </location>
</feature>
<evidence type="ECO:0000313" key="2">
    <source>
        <dbReference type="EMBL" id="GAA0140808.1"/>
    </source>
</evidence>
<dbReference type="AlphaFoldDB" id="A0AAV3NSR9"/>
<protein>
    <submittedName>
        <fullName evidence="2">Uncharacterized protein</fullName>
    </submittedName>
</protein>
<evidence type="ECO:0000313" key="3">
    <source>
        <dbReference type="Proteomes" id="UP001454036"/>
    </source>
</evidence>
<keyword evidence="1" id="KW-0472">Membrane</keyword>
<proteinExistence type="predicted"/>
<name>A0AAV3NSR9_LITER</name>
<comment type="caution">
    <text evidence="2">The sequence shown here is derived from an EMBL/GenBank/DDBJ whole genome shotgun (WGS) entry which is preliminary data.</text>
</comment>
<gene>
    <name evidence="2" type="ORF">LIER_35287</name>
</gene>